<keyword evidence="6" id="KW-0472">Membrane</keyword>
<sequence>MIVAGTVAVLALAWVLLLSPVLELRVSDVKVEGTGTVVAVDDVVALVQAREGTPLPRLDTGGLQDAILDVPGVREVAVARDWPHGLTVTVVAREPVAAVPASGRSGYDLLDEEGVQVGHLDAAPPVLPVVQVPVGDKRTLRAVLTVLEQLPEELLLRVEGVSARTQDTVSMQLRDGPKVDWGSGAQTPLKVAVLTTMLASDATAGAAVIDVSAPRMPIVK</sequence>
<reference evidence="9 10" key="1">
    <citation type="submission" date="2019-07" db="EMBL/GenBank/DDBJ databases">
        <title>Whole genome shotgun sequence of Cellulomonas composti NBRC 100758.</title>
        <authorList>
            <person name="Hosoyama A."/>
            <person name="Uohara A."/>
            <person name="Ohji S."/>
            <person name="Ichikawa N."/>
        </authorList>
    </citation>
    <scope>NUCLEOTIDE SEQUENCE [LARGE SCALE GENOMIC DNA]</scope>
    <source>
        <strain evidence="9 10">NBRC 100758</strain>
    </source>
</reference>
<keyword evidence="10" id="KW-1185">Reference proteome</keyword>
<keyword evidence="5" id="KW-1133">Transmembrane helix</keyword>
<dbReference type="Proteomes" id="UP000321720">
    <property type="component" value="Unassembled WGS sequence"/>
</dbReference>
<comment type="caution">
    <text evidence="9">The sequence shown here is derived from an EMBL/GenBank/DDBJ whole genome shotgun (WGS) entry which is preliminary data.</text>
</comment>
<dbReference type="OrthoDB" id="4793367at2"/>
<protein>
    <recommendedName>
        <fullName evidence="8">POTRA domain-containing protein</fullName>
    </recommendedName>
</protein>
<dbReference type="Pfam" id="PF08478">
    <property type="entry name" value="POTRA_1"/>
    <property type="match status" value="1"/>
</dbReference>
<proteinExistence type="predicted"/>
<keyword evidence="7" id="KW-0131">Cell cycle</keyword>
<dbReference type="InterPro" id="IPR013685">
    <property type="entry name" value="POTRA_FtsQ_type"/>
</dbReference>
<accession>A0A511J8C7</accession>
<keyword evidence="2" id="KW-1003">Cell membrane</keyword>
<dbReference type="GO" id="GO:0005886">
    <property type="term" value="C:plasma membrane"/>
    <property type="evidence" value="ECO:0007669"/>
    <property type="project" value="TreeGrafter"/>
</dbReference>
<dbReference type="EMBL" id="BJWG01000003">
    <property type="protein sequence ID" value="GEL94238.1"/>
    <property type="molecule type" value="Genomic_DNA"/>
</dbReference>
<evidence type="ECO:0000256" key="1">
    <source>
        <dbReference type="ARBA" id="ARBA00004370"/>
    </source>
</evidence>
<dbReference type="Pfam" id="PF03799">
    <property type="entry name" value="FtsQ_DivIB_C"/>
    <property type="match status" value="1"/>
</dbReference>
<evidence type="ECO:0000313" key="10">
    <source>
        <dbReference type="Proteomes" id="UP000321720"/>
    </source>
</evidence>
<comment type="subcellular location">
    <subcellularLocation>
        <location evidence="1">Membrane</location>
    </subcellularLocation>
</comment>
<evidence type="ECO:0000256" key="4">
    <source>
        <dbReference type="ARBA" id="ARBA00022692"/>
    </source>
</evidence>
<dbReference type="InterPro" id="IPR034746">
    <property type="entry name" value="POTRA"/>
</dbReference>
<dbReference type="Gene3D" id="3.10.20.310">
    <property type="entry name" value="membrane protein fhac"/>
    <property type="match status" value="1"/>
</dbReference>
<feature type="domain" description="POTRA" evidence="8">
    <location>
        <begin position="24"/>
        <end position="93"/>
    </location>
</feature>
<gene>
    <name evidence="9" type="ORF">CCO02nite_08960</name>
</gene>
<dbReference type="PANTHER" id="PTHR37820">
    <property type="entry name" value="CELL DIVISION PROTEIN DIVIB"/>
    <property type="match status" value="1"/>
</dbReference>
<evidence type="ECO:0000256" key="3">
    <source>
        <dbReference type="ARBA" id="ARBA00022618"/>
    </source>
</evidence>
<dbReference type="InterPro" id="IPR050487">
    <property type="entry name" value="FtsQ_DivIB"/>
</dbReference>
<evidence type="ECO:0000313" key="9">
    <source>
        <dbReference type="EMBL" id="GEL94238.1"/>
    </source>
</evidence>
<evidence type="ECO:0000256" key="6">
    <source>
        <dbReference type="ARBA" id="ARBA00023136"/>
    </source>
</evidence>
<organism evidence="9 10">
    <name type="scientific">Cellulomonas composti</name>
    <dbReference type="NCBI Taxonomy" id="266130"/>
    <lineage>
        <taxon>Bacteria</taxon>
        <taxon>Bacillati</taxon>
        <taxon>Actinomycetota</taxon>
        <taxon>Actinomycetes</taxon>
        <taxon>Micrococcales</taxon>
        <taxon>Cellulomonadaceae</taxon>
        <taxon>Cellulomonas</taxon>
    </lineage>
</organism>
<evidence type="ECO:0000256" key="7">
    <source>
        <dbReference type="ARBA" id="ARBA00023306"/>
    </source>
</evidence>
<dbReference type="AlphaFoldDB" id="A0A511J8C7"/>
<dbReference type="PANTHER" id="PTHR37820:SF1">
    <property type="entry name" value="CELL DIVISION PROTEIN FTSQ"/>
    <property type="match status" value="1"/>
</dbReference>
<keyword evidence="3" id="KW-0132">Cell division</keyword>
<name>A0A511J8C7_9CELL</name>
<dbReference type="GO" id="GO:0051301">
    <property type="term" value="P:cell division"/>
    <property type="evidence" value="ECO:0007669"/>
    <property type="project" value="UniProtKB-KW"/>
</dbReference>
<evidence type="ECO:0000256" key="2">
    <source>
        <dbReference type="ARBA" id="ARBA00022475"/>
    </source>
</evidence>
<dbReference type="InterPro" id="IPR005548">
    <property type="entry name" value="Cell_div_FtsQ/DivIB_C"/>
</dbReference>
<keyword evidence="4" id="KW-0812">Transmembrane</keyword>
<evidence type="ECO:0000259" key="8">
    <source>
        <dbReference type="PROSITE" id="PS51779"/>
    </source>
</evidence>
<evidence type="ECO:0000256" key="5">
    <source>
        <dbReference type="ARBA" id="ARBA00022989"/>
    </source>
</evidence>
<dbReference type="PROSITE" id="PS51779">
    <property type="entry name" value="POTRA"/>
    <property type="match status" value="1"/>
</dbReference>